<dbReference type="InterPro" id="IPR001937">
    <property type="entry name" value="GalP_UDPtransf1"/>
</dbReference>
<keyword evidence="5" id="KW-0479">Metal-binding</keyword>
<evidence type="ECO:0000256" key="4">
    <source>
        <dbReference type="ARBA" id="ARBA00022695"/>
    </source>
</evidence>
<dbReference type="PANTHER" id="PTHR42763">
    <property type="entry name" value="ADP-GLUCOSE PHOSPHORYLASE"/>
    <property type="match status" value="1"/>
</dbReference>
<keyword evidence="3 11" id="KW-0808">Transferase</keyword>
<dbReference type="GO" id="GO:0006012">
    <property type="term" value="P:galactose metabolic process"/>
    <property type="evidence" value="ECO:0007669"/>
    <property type="project" value="UniProtKB-UniPathway"/>
</dbReference>
<dbReference type="SUPFAM" id="SSF54197">
    <property type="entry name" value="HIT-like"/>
    <property type="match status" value="2"/>
</dbReference>
<sequence>MSTFIFDELTGLPTLLATNRAKRPDQTGAVTSIKPVKKGANEATIDKQLIFSKGYEQNTPEAVYQDADDWNVRVFKNKFPLVDDHEIIVHSPHPDRDIDDLPLEQNIRIIRAYLNRVSFYGSQDKEVMIFNNRGGRAGASIVHPHSQIVALKGFPGILEKEKESALKYWNEHNSCFWCDLAKKEVEAGTQIVYESPHFVLMVPDACRWSYEMIMIPKEHKPNFGFMNEMEIGDFAIVLQAALRAYDELFDRPDRNFWIHTMRYEPYHWHVGFLPHIKVLGGLELGAGIWVSDKATPEDAARQLGEKVKYCCELENRV</sequence>
<dbReference type="Pfam" id="PF01087">
    <property type="entry name" value="GalP_UDP_transf"/>
    <property type="match status" value="1"/>
</dbReference>
<feature type="domain" description="Galactose-1-phosphate uridyl transferase C-terminal" evidence="10">
    <location>
        <begin position="164"/>
        <end position="250"/>
    </location>
</feature>
<name>A0A0G0WQG9_UNCKA</name>
<dbReference type="UniPathway" id="UPA00214"/>
<evidence type="ECO:0000256" key="5">
    <source>
        <dbReference type="ARBA" id="ARBA00022723"/>
    </source>
</evidence>
<dbReference type="InterPro" id="IPR036265">
    <property type="entry name" value="HIT-like_sf"/>
</dbReference>
<gene>
    <name evidence="11" type="ORF">UU72_C0049G0006</name>
</gene>
<evidence type="ECO:0000259" key="9">
    <source>
        <dbReference type="Pfam" id="PF01087"/>
    </source>
</evidence>
<evidence type="ECO:0000256" key="3">
    <source>
        <dbReference type="ARBA" id="ARBA00022679"/>
    </source>
</evidence>
<dbReference type="Pfam" id="PF02744">
    <property type="entry name" value="GalP_UDP_tr_C"/>
    <property type="match status" value="1"/>
</dbReference>
<dbReference type="AlphaFoldDB" id="A0A0G0WQG9"/>
<evidence type="ECO:0000256" key="8">
    <source>
        <dbReference type="PIRSR" id="PIRSR000808-1"/>
    </source>
</evidence>
<feature type="domain" description="Galactose-1-phosphate uridyl transferase N-terminal" evidence="9">
    <location>
        <begin position="83"/>
        <end position="152"/>
    </location>
</feature>
<evidence type="ECO:0000256" key="6">
    <source>
        <dbReference type="ARBA" id="ARBA00022833"/>
    </source>
</evidence>
<dbReference type="InterPro" id="IPR053177">
    <property type="entry name" value="ADP-glucose_phosphorylase"/>
</dbReference>
<evidence type="ECO:0000256" key="1">
    <source>
        <dbReference type="ARBA" id="ARBA00001947"/>
    </source>
</evidence>
<dbReference type="InterPro" id="IPR005849">
    <property type="entry name" value="GalP_Utransf_N"/>
</dbReference>
<keyword evidence="7" id="KW-0119">Carbohydrate metabolism</keyword>
<evidence type="ECO:0000313" key="12">
    <source>
        <dbReference type="Proteomes" id="UP000034163"/>
    </source>
</evidence>
<comment type="cofactor">
    <cofactor evidence="1">
        <name>Zn(2+)</name>
        <dbReference type="ChEBI" id="CHEBI:29105"/>
    </cofactor>
</comment>
<dbReference type="PANTHER" id="PTHR42763:SF2">
    <property type="entry name" value="ADP-GLUCOSE PHOSPHORYLASE"/>
    <property type="match status" value="1"/>
</dbReference>
<keyword evidence="6" id="KW-0862">Zinc</keyword>
<keyword evidence="4 11" id="KW-0548">Nucleotidyltransferase</keyword>
<reference evidence="11 12" key="1">
    <citation type="journal article" date="2015" name="Nature">
        <title>rRNA introns, odd ribosomes, and small enigmatic genomes across a large radiation of phyla.</title>
        <authorList>
            <person name="Brown C.T."/>
            <person name="Hug L.A."/>
            <person name="Thomas B.C."/>
            <person name="Sharon I."/>
            <person name="Castelle C.J."/>
            <person name="Singh A."/>
            <person name="Wilkins M.J."/>
            <person name="Williams K.H."/>
            <person name="Banfield J.F."/>
        </authorList>
    </citation>
    <scope>NUCLEOTIDE SEQUENCE [LARGE SCALE GENOMIC DNA]</scope>
</reference>
<dbReference type="GO" id="GO:0008108">
    <property type="term" value="F:UDP-glucose:hexose-1-phosphate uridylyltransferase activity"/>
    <property type="evidence" value="ECO:0007669"/>
    <property type="project" value="InterPro"/>
</dbReference>
<comment type="similarity">
    <text evidence="2">Belongs to the galactose-1-phosphate uridylyltransferase type 1 family.</text>
</comment>
<dbReference type="EMBL" id="LCBS01000049">
    <property type="protein sequence ID" value="KKS14332.1"/>
    <property type="molecule type" value="Genomic_DNA"/>
</dbReference>
<accession>A0A0G0WQG9</accession>
<evidence type="ECO:0000313" key="11">
    <source>
        <dbReference type="EMBL" id="KKS14332.1"/>
    </source>
</evidence>
<comment type="caution">
    <text evidence="11">The sequence shown here is derived from an EMBL/GenBank/DDBJ whole genome shotgun (WGS) entry which is preliminary data.</text>
</comment>
<proteinExistence type="inferred from homology"/>
<dbReference type="Gene3D" id="3.30.428.10">
    <property type="entry name" value="HIT-like"/>
    <property type="match status" value="2"/>
</dbReference>
<dbReference type="PIRSF" id="PIRSF000808">
    <property type="entry name" value="GalT"/>
    <property type="match status" value="1"/>
</dbReference>
<evidence type="ECO:0000256" key="7">
    <source>
        <dbReference type="ARBA" id="ARBA00023277"/>
    </source>
</evidence>
<dbReference type="InterPro" id="IPR005850">
    <property type="entry name" value="GalP_Utransf_C"/>
</dbReference>
<feature type="active site" description="Tele-UMP-histidine intermediate" evidence="8">
    <location>
        <position position="145"/>
    </location>
</feature>
<evidence type="ECO:0000256" key="2">
    <source>
        <dbReference type="ARBA" id="ARBA00010951"/>
    </source>
</evidence>
<dbReference type="GO" id="GO:0008270">
    <property type="term" value="F:zinc ion binding"/>
    <property type="evidence" value="ECO:0007669"/>
    <property type="project" value="InterPro"/>
</dbReference>
<evidence type="ECO:0000259" key="10">
    <source>
        <dbReference type="Pfam" id="PF02744"/>
    </source>
</evidence>
<organism evidence="11 12">
    <name type="scientific">candidate division WWE3 bacterium GW2011_GWB1_41_6</name>
    <dbReference type="NCBI Taxonomy" id="1619112"/>
    <lineage>
        <taxon>Bacteria</taxon>
        <taxon>Katanobacteria</taxon>
    </lineage>
</organism>
<dbReference type="Proteomes" id="UP000034163">
    <property type="component" value="Unassembled WGS sequence"/>
</dbReference>
<protein>
    <submittedName>
        <fullName evidence="11">Galactose-1-phosphate uridylyltransferase</fullName>
    </submittedName>
</protein>